<proteinExistence type="inferred from homology"/>
<dbReference type="Pfam" id="PF02885">
    <property type="entry name" value="Glycos_trans_3N"/>
    <property type="match status" value="1"/>
</dbReference>
<dbReference type="PANTHER" id="PTHR43285">
    <property type="entry name" value="ANTHRANILATE PHOSPHORIBOSYLTRANSFERASE"/>
    <property type="match status" value="1"/>
</dbReference>
<keyword evidence="5 13" id="KW-0328">Glycosyltransferase</keyword>
<dbReference type="GO" id="GO:0004048">
    <property type="term" value="F:anthranilate phosphoribosyltransferase activity"/>
    <property type="evidence" value="ECO:0007669"/>
    <property type="project" value="UniProtKB-EC"/>
</dbReference>
<evidence type="ECO:0000256" key="7">
    <source>
        <dbReference type="ARBA" id="ARBA00022723"/>
    </source>
</evidence>
<organism evidence="13">
    <name type="scientific">hydrothermal vent metagenome</name>
    <dbReference type="NCBI Taxonomy" id="652676"/>
    <lineage>
        <taxon>unclassified sequences</taxon>
        <taxon>metagenomes</taxon>
        <taxon>ecological metagenomes</taxon>
    </lineage>
</organism>
<evidence type="ECO:0000313" key="13">
    <source>
        <dbReference type="EMBL" id="VAX18834.1"/>
    </source>
</evidence>
<dbReference type="Gene3D" id="1.20.970.10">
    <property type="entry name" value="Transferase, Pyrimidine Nucleoside Phosphorylase, Chain C"/>
    <property type="match status" value="1"/>
</dbReference>
<comment type="subunit">
    <text evidence="2">Homodimer.</text>
</comment>
<dbReference type="FunFam" id="1.20.970.10:FF:000006">
    <property type="entry name" value="Anthranilate phosphoribosyltransferase"/>
    <property type="match status" value="1"/>
</dbReference>
<evidence type="ECO:0000256" key="9">
    <source>
        <dbReference type="ARBA" id="ARBA00022842"/>
    </source>
</evidence>
<evidence type="ECO:0000256" key="4">
    <source>
        <dbReference type="ARBA" id="ARBA00022605"/>
    </source>
</evidence>
<dbReference type="FunFam" id="3.40.1030.10:FF:000002">
    <property type="entry name" value="Anthranilate phosphoribosyltransferase"/>
    <property type="match status" value="1"/>
</dbReference>
<comment type="pathway">
    <text evidence="1">Amino-acid biosynthesis; L-tryptophan biosynthesis; L-tryptophan from chorismate: step 2/5.</text>
</comment>
<dbReference type="SUPFAM" id="SSF52418">
    <property type="entry name" value="Nucleoside phosphorylase/phosphoribosyltransferase catalytic domain"/>
    <property type="match status" value="1"/>
</dbReference>
<dbReference type="GO" id="GO:0005829">
    <property type="term" value="C:cytosol"/>
    <property type="evidence" value="ECO:0007669"/>
    <property type="project" value="TreeGrafter"/>
</dbReference>
<feature type="domain" description="Glycosyl transferase family 3 N-terminal" evidence="12">
    <location>
        <begin position="3"/>
        <end position="65"/>
    </location>
</feature>
<keyword evidence="7" id="KW-0479">Metal-binding</keyword>
<evidence type="ECO:0000256" key="5">
    <source>
        <dbReference type="ARBA" id="ARBA00022676"/>
    </source>
</evidence>
<evidence type="ECO:0000259" key="11">
    <source>
        <dbReference type="Pfam" id="PF00591"/>
    </source>
</evidence>
<sequence>MIKNAISKVIEGIDLTKDEMVAVMDQIMTGASSDAQIGSFLTALRIKGETIDEITGAVIVMREKALSVDAGEGPVVDTCGTGGDGVNTFNISTTSAFVTAGAGLTVAKHGNRAVSSASGSADVLKALGVNIEAEVMTVEKCLRDIGIGFLFAPMMHSAMKYAIGPRREIGVRTIFNILGPLTNPAGAKAQVIGVYDRKLIEPLAEVVGNLGAKRVFVVHGSDGLDEITVTGVTYVASWREGKTETFEIDPEKLGMPLRGLDEIKGADPSANAKITRDVLNGEKGACRDVVLLNAAAAIWAGGVADSLEEGITRAEESIDSGSAKNKLELLVKACPL</sequence>
<dbReference type="InterPro" id="IPR036320">
    <property type="entry name" value="Glycosyl_Trfase_fam3_N_dom_sf"/>
</dbReference>
<dbReference type="SUPFAM" id="SSF47648">
    <property type="entry name" value="Nucleoside phosphorylase/phosphoribosyltransferase N-terminal domain"/>
    <property type="match status" value="1"/>
</dbReference>
<evidence type="ECO:0000256" key="8">
    <source>
        <dbReference type="ARBA" id="ARBA00022822"/>
    </source>
</evidence>
<accession>A0A3B1C484</accession>
<keyword evidence="8" id="KW-0822">Tryptophan biosynthesis</keyword>
<dbReference type="NCBIfam" id="TIGR01245">
    <property type="entry name" value="trpD"/>
    <property type="match status" value="1"/>
</dbReference>
<dbReference type="Pfam" id="PF00591">
    <property type="entry name" value="Glycos_transf_3"/>
    <property type="match status" value="1"/>
</dbReference>
<feature type="domain" description="Glycosyl transferase family 3" evidence="11">
    <location>
        <begin position="73"/>
        <end position="323"/>
    </location>
</feature>
<name>A0A3B1C484_9ZZZZ</name>
<evidence type="ECO:0000256" key="6">
    <source>
        <dbReference type="ARBA" id="ARBA00022679"/>
    </source>
</evidence>
<evidence type="ECO:0000259" key="12">
    <source>
        <dbReference type="Pfam" id="PF02885"/>
    </source>
</evidence>
<keyword evidence="6 13" id="KW-0808">Transferase</keyword>
<dbReference type="GO" id="GO:0000162">
    <property type="term" value="P:L-tryptophan biosynthetic process"/>
    <property type="evidence" value="ECO:0007669"/>
    <property type="project" value="UniProtKB-KW"/>
</dbReference>
<dbReference type="AlphaFoldDB" id="A0A3B1C484"/>
<dbReference type="HAMAP" id="MF_00211">
    <property type="entry name" value="TrpD"/>
    <property type="match status" value="1"/>
</dbReference>
<protein>
    <recommendedName>
        <fullName evidence="3">anthranilate phosphoribosyltransferase</fullName>
        <ecNumber evidence="3">2.4.2.18</ecNumber>
    </recommendedName>
</protein>
<dbReference type="InterPro" id="IPR000312">
    <property type="entry name" value="Glycosyl_Trfase_fam3"/>
</dbReference>
<dbReference type="GO" id="GO:0046872">
    <property type="term" value="F:metal ion binding"/>
    <property type="evidence" value="ECO:0007669"/>
    <property type="project" value="UniProtKB-KW"/>
</dbReference>
<evidence type="ECO:0000256" key="1">
    <source>
        <dbReference type="ARBA" id="ARBA00004907"/>
    </source>
</evidence>
<reference evidence="13" key="1">
    <citation type="submission" date="2018-06" db="EMBL/GenBank/DDBJ databases">
        <authorList>
            <person name="Zhirakovskaya E."/>
        </authorList>
    </citation>
    <scope>NUCLEOTIDE SEQUENCE</scope>
</reference>
<evidence type="ECO:0000256" key="10">
    <source>
        <dbReference type="ARBA" id="ARBA00023141"/>
    </source>
</evidence>
<dbReference type="InterPro" id="IPR035902">
    <property type="entry name" value="Nuc_phospho_transferase"/>
</dbReference>
<gene>
    <name evidence="13" type="ORF">MNBD_NITROSPINAE04-2624</name>
</gene>
<dbReference type="PANTHER" id="PTHR43285:SF2">
    <property type="entry name" value="ANTHRANILATE PHOSPHORIBOSYLTRANSFERASE"/>
    <property type="match status" value="1"/>
</dbReference>
<dbReference type="Gene3D" id="3.40.1030.10">
    <property type="entry name" value="Nucleoside phosphorylase/phosphoribosyltransferase catalytic domain"/>
    <property type="match status" value="1"/>
</dbReference>
<keyword evidence="10" id="KW-0057">Aromatic amino acid biosynthesis</keyword>
<evidence type="ECO:0000256" key="3">
    <source>
        <dbReference type="ARBA" id="ARBA00011948"/>
    </source>
</evidence>
<dbReference type="EMBL" id="UOGA01000139">
    <property type="protein sequence ID" value="VAX18834.1"/>
    <property type="molecule type" value="Genomic_DNA"/>
</dbReference>
<keyword evidence="9" id="KW-0460">Magnesium</keyword>
<dbReference type="InterPro" id="IPR005940">
    <property type="entry name" value="Anthranilate_Pribosyl_Tfrase"/>
</dbReference>
<dbReference type="EC" id="2.4.2.18" evidence="3"/>
<dbReference type="InterPro" id="IPR017459">
    <property type="entry name" value="Glycosyl_Trfase_fam3_N_dom"/>
</dbReference>
<evidence type="ECO:0000256" key="2">
    <source>
        <dbReference type="ARBA" id="ARBA00011738"/>
    </source>
</evidence>
<keyword evidence="4" id="KW-0028">Amino-acid biosynthesis</keyword>